<evidence type="ECO:0000313" key="3">
    <source>
        <dbReference type="EMBL" id="KAL1198750.1"/>
    </source>
</evidence>
<evidence type="ECO:0000256" key="1">
    <source>
        <dbReference type="SAM" id="SignalP"/>
    </source>
</evidence>
<evidence type="ECO:0000259" key="2">
    <source>
        <dbReference type="PROSITE" id="PS50878"/>
    </source>
</evidence>
<evidence type="ECO:0000313" key="4">
    <source>
        <dbReference type="Proteomes" id="UP001558713"/>
    </source>
</evidence>
<feature type="signal peptide" evidence="1">
    <location>
        <begin position="1"/>
        <end position="26"/>
    </location>
</feature>
<dbReference type="PANTHER" id="PTHR33116:SF84">
    <property type="entry name" value="RNA-DIRECTED DNA POLYMERASE"/>
    <property type="match status" value="1"/>
</dbReference>
<dbReference type="SUPFAM" id="SSF56672">
    <property type="entry name" value="DNA/RNA polymerases"/>
    <property type="match status" value="1"/>
</dbReference>
<reference evidence="3 4" key="1">
    <citation type="submission" date="2024-04" db="EMBL/GenBank/DDBJ databases">
        <title>Genome assembly C_amara_ONT_v2.</title>
        <authorList>
            <person name="Yant L."/>
            <person name="Moore C."/>
            <person name="Slenker M."/>
        </authorList>
    </citation>
    <scope>NUCLEOTIDE SEQUENCE [LARGE SCALE GENOMIC DNA]</scope>
    <source>
        <tissue evidence="3">Leaf</tissue>
    </source>
</reference>
<dbReference type="EMBL" id="JBANAX010000659">
    <property type="protein sequence ID" value="KAL1198750.1"/>
    <property type="molecule type" value="Genomic_DNA"/>
</dbReference>
<dbReference type="AlphaFoldDB" id="A0ABD1ABH2"/>
<dbReference type="PROSITE" id="PS50878">
    <property type="entry name" value="RT_POL"/>
    <property type="match status" value="1"/>
</dbReference>
<name>A0ABD1ABH2_CARAN</name>
<sequence>MGDFCARMSYWLLSWWLFSIRMKFFTDDAVQINQVGFIHGRLLCENVVLASELVVIFNKDGETRRGCIHVDLAKAYDNLCWRYLLNILRDLELPDRFIRWINECFSTVWHSIALNGELVGFFPAKNGLRQGDPISSSLFAIAMNIFAKQLDKAAISDLFVPHPLCREPLITHLSFADDLLIFFDGTQQSLEFIMHCLDQFYIASGLKLNIKKSYLFLDGNNHQLTQSLAQRYGLSHGSLPVCYLGLPLLAHKLWP</sequence>
<dbReference type="PANTHER" id="PTHR33116">
    <property type="entry name" value="REVERSE TRANSCRIPTASE ZINC-BINDING DOMAIN-CONTAINING PROTEIN-RELATED-RELATED"/>
    <property type="match status" value="1"/>
</dbReference>
<dbReference type="Proteomes" id="UP001558713">
    <property type="component" value="Unassembled WGS sequence"/>
</dbReference>
<keyword evidence="4" id="KW-1185">Reference proteome</keyword>
<feature type="domain" description="Reverse transcriptase" evidence="2">
    <location>
        <begin position="1"/>
        <end position="248"/>
    </location>
</feature>
<dbReference type="InterPro" id="IPR000477">
    <property type="entry name" value="RT_dom"/>
</dbReference>
<organism evidence="3 4">
    <name type="scientific">Cardamine amara subsp. amara</name>
    <dbReference type="NCBI Taxonomy" id="228776"/>
    <lineage>
        <taxon>Eukaryota</taxon>
        <taxon>Viridiplantae</taxon>
        <taxon>Streptophyta</taxon>
        <taxon>Embryophyta</taxon>
        <taxon>Tracheophyta</taxon>
        <taxon>Spermatophyta</taxon>
        <taxon>Magnoliopsida</taxon>
        <taxon>eudicotyledons</taxon>
        <taxon>Gunneridae</taxon>
        <taxon>Pentapetalae</taxon>
        <taxon>rosids</taxon>
        <taxon>malvids</taxon>
        <taxon>Brassicales</taxon>
        <taxon>Brassicaceae</taxon>
        <taxon>Cardamineae</taxon>
        <taxon>Cardamine</taxon>
    </lineage>
</organism>
<accession>A0ABD1ABH2</accession>
<protein>
    <recommendedName>
        <fullName evidence="2">Reverse transcriptase domain-containing protein</fullName>
    </recommendedName>
</protein>
<proteinExistence type="predicted"/>
<gene>
    <name evidence="3" type="ORF">V5N11_003011</name>
</gene>
<feature type="chain" id="PRO_5044824428" description="Reverse transcriptase domain-containing protein" evidence="1">
    <location>
        <begin position="27"/>
        <end position="255"/>
    </location>
</feature>
<comment type="caution">
    <text evidence="3">The sequence shown here is derived from an EMBL/GenBank/DDBJ whole genome shotgun (WGS) entry which is preliminary data.</text>
</comment>
<keyword evidence="1" id="KW-0732">Signal</keyword>
<dbReference type="InterPro" id="IPR043502">
    <property type="entry name" value="DNA/RNA_pol_sf"/>
</dbReference>
<dbReference type="Pfam" id="PF00078">
    <property type="entry name" value="RVT_1"/>
    <property type="match status" value="1"/>
</dbReference>